<dbReference type="InterPro" id="IPR023393">
    <property type="entry name" value="START-like_dom_sf"/>
</dbReference>
<keyword evidence="2" id="KW-1185">Reference proteome</keyword>
<dbReference type="CDD" id="cd07818">
    <property type="entry name" value="SRPBCC_1"/>
    <property type="match status" value="1"/>
</dbReference>
<dbReference type="AlphaFoldDB" id="A0A2N0VMK4"/>
<dbReference type="OrthoDB" id="9807923at2"/>
<dbReference type="InterPro" id="IPR019587">
    <property type="entry name" value="Polyketide_cyclase/dehydratase"/>
</dbReference>
<dbReference type="Pfam" id="PF10604">
    <property type="entry name" value="Polyketide_cyc2"/>
    <property type="match status" value="1"/>
</dbReference>
<evidence type="ECO:0000313" key="2">
    <source>
        <dbReference type="Proteomes" id="UP000233398"/>
    </source>
</evidence>
<dbReference type="SUPFAM" id="SSF55961">
    <property type="entry name" value="Bet v1-like"/>
    <property type="match status" value="1"/>
</dbReference>
<name>A0A2N0VMK4_9BACT</name>
<comment type="caution">
    <text evidence="1">The sequence shown here is derived from an EMBL/GenBank/DDBJ whole genome shotgun (WGS) entry which is preliminary data.</text>
</comment>
<dbReference type="EMBL" id="PISP01000001">
    <property type="protein sequence ID" value="PKD45381.1"/>
    <property type="molecule type" value="Genomic_DNA"/>
</dbReference>
<dbReference type="Gene3D" id="3.30.530.20">
    <property type="match status" value="1"/>
</dbReference>
<reference evidence="1 2" key="1">
    <citation type="submission" date="2017-11" db="EMBL/GenBank/DDBJ databases">
        <title>Rhodohalobacter 15182 sp. nov., isolated from a salt lake.</title>
        <authorList>
            <person name="Han S."/>
        </authorList>
    </citation>
    <scope>NUCLEOTIDE SEQUENCE [LARGE SCALE GENOMIC DNA]</scope>
    <source>
        <strain evidence="1 2">15182</strain>
    </source>
</reference>
<accession>A0A2N0VMK4</accession>
<organism evidence="1 2">
    <name type="scientific">Rhodohalobacter barkolensis</name>
    <dbReference type="NCBI Taxonomy" id="2053187"/>
    <lineage>
        <taxon>Bacteria</taxon>
        <taxon>Pseudomonadati</taxon>
        <taxon>Balneolota</taxon>
        <taxon>Balneolia</taxon>
        <taxon>Balneolales</taxon>
        <taxon>Balneolaceae</taxon>
        <taxon>Rhodohalobacter</taxon>
    </lineage>
</organism>
<proteinExistence type="predicted"/>
<gene>
    <name evidence="1" type="ORF">CWD77_05860</name>
</gene>
<sequence length="179" mass="20469">MKFLKMAAIILGLFVAFILVAAFAMDTEYSVERSIIVDRPTPVVFEHIRYLRNQDDFSVWGTMDPNMQQEYRGTDGTVGAVSVWDGNEDVGKGEQEIVRIEDNKRIDFELRFIEPFEGVADAYFITDSMSENETRVTWGFESNMPRPMNLMLLFINMEELIGSDLDSGLTKLKDTLESD</sequence>
<dbReference type="Proteomes" id="UP000233398">
    <property type="component" value="Unassembled WGS sequence"/>
</dbReference>
<protein>
    <submittedName>
        <fullName evidence="1">Polyketide cyclase</fullName>
    </submittedName>
</protein>
<evidence type="ECO:0000313" key="1">
    <source>
        <dbReference type="EMBL" id="PKD45381.1"/>
    </source>
</evidence>